<dbReference type="PROSITE" id="PS00062">
    <property type="entry name" value="ALDOKETO_REDUCTASE_2"/>
    <property type="match status" value="1"/>
</dbReference>
<evidence type="ECO:0000256" key="1">
    <source>
        <dbReference type="ARBA" id="ARBA00007905"/>
    </source>
</evidence>
<keyword evidence="3" id="KW-0560">Oxidoreductase</keyword>
<dbReference type="AlphaFoldDB" id="A0A642USR3"/>
<dbReference type="VEuPathDB" id="FungiDB:DIURU_001754"/>
<name>A0A642USR3_DIURU</name>
<evidence type="ECO:0000256" key="6">
    <source>
        <dbReference type="ARBA" id="ARBA00066965"/>
    </source>
</evidence>
<evidence type="ECO:0000256" key="3">
    <source>
        <dbReference type="ARBA" id="ARBA00023002"/>
    </source>
</evidence>
<dbReference type="InterPro" id="IPR023210">
    <property type="entry name" value="NADP_OxRdtase_dom"/>
</dbReference>
<dbReference type="Gene3D" id="3.20.20.100">
    <property type="entry name" value="NADP-dependent oxidoreductase domain"/>
    <property type="match status" value="1"/>
</dbReference>
<keyword evidence="14" id="KW-1185">Reference proteome</keyword>
<dbReference type="GO" id="GO:0047011">
    <property type="term" value="F:2-dehydropantolactone reductase (A-specific) activity"/>
    <property type="evidence" value="ECO:0007669"/>
    <property type="project" value="UniProtKB-ARBA"/>
</dbReference>
<comment type="catalytic activity">
    <reaction evidence="4">
        <text>(R)-pantolactone + NADP(+) = 2-dehydropantolactone + NADPH + H(+)</text>
        <dbReference type="Rhea" id="RHEA:18981"/>
        <dbReference type="ChEBI" id="CHEBI:15378"/>
        <dbReference type="ChEBI" id="CHEBI:16719"/>
        <dbReference type="ChEBI" id="CHEBI:18395"/>
        <dbReference type="ChEBI" id="CHEBI:57783"/>
        <dbReference type="ChEBI" id="CHEBI:58349"/>
        <dbReference type="EC" id="1.1.1.358"/>
    </reaction>
</comment>
<sequence length="317" mass="35878">MVEFTRKFTTKSGIPITIGAGSGTKWQWFKKNQNQGNLTQELIDQLVLALKVGFNHIDTAEYYTTHEEVAAAIKQSGKKREDLFLTTKYSPGYLGTSCITSGPLESIDKALKEFDTDYIDLFLIHSPFFDETCSRGLTLSDAWKQMLEVKKSGKVRHIGVSNFAIPHLEEIMAIDPSVVPEVNQIEVHAQLQEQTPGILDFCRQHQIQVEAYGPLSPLFRSEQSPIIPEVEKLAQKYQKTQAQILLRWVYQQGILPITTSTNEQRLRDALDIVNFELEQKDLDALTQLGLVHRQRNFFADDMAKVEKQLTVPAAVAI</sequence>
<evidence type="ECO:0000256" key="4">
    <source>
        <dbReference type="ARBA" id="ARBA00050878"/>
    </source>
</evidence>
<feature type="binding site" evidence="10">
    <location>
        <position position="125"/>
    </location>
    <ligand>
        <name>substrate</name>
    </ligand>
</feature>
<dbReference type="Proteomes" id="UP000449547">
    <property type="component" value="Unassembled WGS sequence"/>
</dbReference>
<comment type="catalytic activity">
    <reaction evidence="5">
        <text>isatin + NADPH + H(+) = 3-hydroxyindolin-2-one + NADP(+)</text>
        <dbReference type="Rhea" id="RHEA:68608"/>
        <dbReference type="ChEBI" id="CHEBI:15378"/>
        <dbReference type="ChEBI" id="CHEBI:27539"/>
        <dbReference type="ChEBI" id="CHEBI:28536"/>
        <dbReference type="ChEBI" id="CHEBI:57783"/>
        <dbReference type="ChEBI" id="CHEBI:58349"/>
    </reaction>
</comment>
<evidence type="ECO:0000313" key="14">
    <source>
        <dbReference type="Proteomes" id="UP000449547"/>
    </source>
</evidence>
<evidence type="ECO:0000256" key="2">
    <source>
        <dbReference type="ARBA" id="ARBA00022857"/>
    </source>
</evidence>
<keyword evidence="2" id="KW-0521">NADP</keyword>
<evidence type="ECO:0000313" key="13">
    <source>
        <dbReference type="EMBL" id="KAA8904918.1"/>
    </source>
</evidence>
<dbReference type="GO" id="GO:0042180">
    <property type="term" value="P:ketone metabolic process"/>
    <property type="evidence" value="ECO:0007669"/>
    <property type="project" value="UniProtKB-ARBA"/>
</dbReference>
<dbReference type="EC" id="1.1.1.358" evidence="6"/>
<evidence type="ECO:0000256" key="7">
    <source>
        <dbReference type="ARBA" id="ARBA00079693"/>
    </source>
</evidence>
<evidence type="ECO:0000256" key="10">
    <source>
        <dbReference type="PIRSR" id="PIRSR000097-2"/>
    </source>
</evidence>
<dbReference type="EMBL" id="SWFT01000051">
    <property type="protein sequence ID" value="KAA8904918.1"/>
    <property type="molecule type" value="Genomic_DNA"/>
</dbReference>
<dbReference type="OrthoDB" id="416253at2759"/>
<feature type="site" description="Lowers pKa of active site Tyr" evidence="11">
    <location>
        <position position="88"/>
    </location>
</feature>
<dbReference type="SUPFAM" id="SSF51430">
    <property type="entry name" value="NAD(P)-linked oxidoreductase"/>
    <property type="match status" value="1"/>
</dbReference>
<evidence type="ECO:0000256" key="5">
    <source>
        <dbReference type="ARBA" id="ARBA00051098"/>
    </source>
</evidence>
<dbReference type="Pfam" id="PF00248">
    <property type="entry name" value="Aldo_ket_red"/>
    <property type="match status" value="1"/>
</dbReference>
<gene>
    <name evidence="13" type="ORF">DIURU_001754</name>
</gene>
<dbReference type="InterPro" id="IPR044494">
    <property type="entry name" value="AKR3C2/3"/>
</dbReference>
<dbReference type="InterPro" id="IPR018170">
    <property type="entry name" value="Aldo/ket_reductase_CS"/>
</dbReference>
<proteinExistence type="inferred from homology"/>
<organism evidence="13 14">
    <name type="scientific">Diutina rugosa</name>
    <name type="common">Yeast</name>
    <name type="synonym">Candida rugosa</name>
    <dbReference type="NCBI Taxonomy" id="5481"/>
    <lineage>
        <taxon>Eukaryota</taxon>
        <taxon>Fungi</taxon>
        <taxon>Dikarya</taxon>
        <taxon>Ascomycota</taxon>
        <taxon>Saccharomycotina</taxon>
        <taxon>Pichiomycetes</taxon>
        <taxon>Debaryomycetaceae</taxon>
        <taxon>Diutina</taxon>
    </lineage>
</organism>
<protein>
    <recommendedName>
        <fullName evidence="7">2-dehydropantolactone reductase</fullName>
        <ecNumber evidence="6">1.1.1.358</ecNumber>
    </recommendedName>
    <alternativeName>
        <fullName evidence="7">2-dehydropantolactone reductase</fullName>
    </alternativeName>
    <alternativeName>
        <fullName evidence="8">Ketopantoyl-lactone reductase</fullName>
    </alternativeName>
</protein>
<accession>A0A642USR3</accession>
<dbReference type="CDD" id="cd19120">
    <property type="entry name" value="AKR_AKR3C2-3"/>
    <property type="match status" value="1"/>
</dbReference>
<feature type="domain" description="NADP-dependent oxidoreductase" evidence="12">
    <location>
        <begin position="26"/>
        <end position="288"/>
    </location>
</feature>
<dbReference type="OMA" id="GTKWQWL"/>
<evidence type="ECO:0000256" key="8">
    <source>
        <dbReference type="ARBA" id="ARBA00081322"/>
    </source>
</evidence>
<feature type="active site" description="Proton donor" evidence="9">
    <location>
        <position position="63"/>
    </location>
</feature>
<dbReference type="PANTHER" id="PTHR43827:SF3">
    <property type="entry name" value="NADP-DEPENDENT OXIDOREDUCTASE DOMAIN-CONTAINING PROTEIN"/>
    <property type="match status" value="1"/>
</dbReference>
<dbReference type="PRINTS" id="PR00069">
    <property type="entry name" value="ALDKETRDTASE"/>
</dbReference>
<dbReference type="GeneID" id="54780407"/>
<dbReference type="InterPro" id="IPR036812">
    <property type="entry name" value="NAD(P)_OxRdtase_dom_sf"/>
</dbReference>
<dbReference type="PIRSF" id="PIRSF000097">
    <property type="entry name" value="AKR"/>
    <property type="match status" value="1"/>
</dbReference>
<comment type="caution">
    <text evidence="13">The sequence shown here is derived from an EMBL/GenBank/DDBJ whole genome shotgun (WGS) entry which is preliminary data.</text>
</comment>
<dbReference type="RefSeq" id="XP_034013433.1">
    <property type="nucleotide sequence ID" value="XM_034154332.1"/>
</dbReference>
<dbReference type="FunFam" id="3.20.20.100:FF:000002">
    <property type="entry name" value="2,5-diketo-D-gluconic acid reductase A"/>
    <property type="match status" value="1"/>
</dbReference>
<evidence type="ECO:0000259" key="12">
    <source>
        <dbReference type="Pfam" id="PF00248"/>
    </source>
</evidence>
<dbReference type="PANTHER" id="PTHR43827">
    <property type="entry name" value="2,5-DIKETO-D-GLUCONIC ACID REDUCTASE"/>
    <property type="match status" value="1"/>
</dbReference>
<comment type="similarity">
    <text evidence="1">Belongs to the aldo/keto reductase family.</text>
</comment>
<dbReference type="GO" id="GO:0016652">
    <property type="term" value="F:oxidoreductase activity, acting on NAD(P)H as acceptor"/>
    <property type="evidence" value="ECO:0007669"/>
    <property type="project" value="InterPro"/>
</dbReference>
<reference evidence="13 14" key="1">
    <citation type="submission" date="2019-07" db="EMBL/GenBank/DDBJ databases">
        <title>Genome assembly of two rare yeast pathogens: Diutina rugosa and Trichomonascus ciferrii.</title>
        <authorList>
            <person name="Mixao V."/>
            <person name="Saus E."/>
            <person name="Hansen A."/>
            <person name="Lass-Flor C."/>
            <person name="Gabaldon T."/>
        </authorList>
    </citation>
    <scope>NUCLEOTIDE SEQUENCE [LARGE SCALE GENOMIC DNA]</scope>
    <source>
        <strain evidence="13 14">CBS 613</strain>
    </source>
</reference>
<evidence type="ECO:0000256" key="9">
    <source>
        <dbReference type="PIRSR" id="PIRSR000097-1"/>
    </source>
</evidence>
<dbReference type="InterPro" id="IPR020471">
    <property type="entry name" value="AKR"/>
</dbReference>
<evidence type="ECO:0000256" key="11">
    <source>
        <dbReference type="PIRSR" id="PIRSR000097-3"/>
    </source>
</evidence>